<name>A0ACB9CUY4_CICIN</name>
<reference evidence="2" key="1">
    <citation type="journal article" date="2022" name="Mol. Ecol. Resour.">
        <title>The genomes of chicory, endive, great burdock and yacon provide insights into Asteraceae palaeo-polyploidization history and plant inulin production.</title>
        <authorList>
            <person name="Fan W."/>
            <person name="Wang S."/>
            <person name="Wang H."/>
            <person name="Wang A."/>
            <person name="Jiang F."/>
            <person name="Liu H."/>
            <person name="Zhao H."/>
            <person name="Xu D."/>
            <person name="Zhang Y."/>
        </authorList>
    </citation>
    <scope>NUCLEOTIDE SEQUENCE [LARGE SCALE GENOMIC DNA]</scope>
    <source>
        <strain evidence="2">cv. Punajuju</strain>
    </source>
</reference>
<sequence length="115" mass="12518">MLPCCAVTTIADLGVNEKETQIFPLLHYTNDLIMHGHLAPVTAAKHDNITPFFALTIALGAVCMVAAVCGATQKELTVVGKPSTFLMDFLQKKYDIPTCRMCMVGDRLDTDILFG</sequence>
<gene>
    <name evidence="1" type="ORF">L2E82_28038</name>
</gene>
<keyword evidence="2" id="KW-1185">Reference proteome</keyword>
<dbReference type="Proteomes" id="UP001055811">
    <property type="component" value="Linkage Group LG05"/>
</dbReference>
<evidence type="ECO:0000313" key="1">
    <source>
        <dbReference type="EMBL" id="KAI3738020.1"/>
    </source>
</evidence>
<dbReference type="EMBL" id="CM042013">
    <property type="protein sequence ID" value="KAI3738020.1"/>
    <property type="molecule type" value="Genomic_DNA"/>
</dbReference>
<comment type="caution">
    <text evidence="1">The sequence shown here is derived from an EMBL/GenBank/DDBJ whole genome shotgun (WGS) entry which is preliminary data.</text>
</comment>
<reference evidence="1 2" key="2">
    <citation type="journal article" date="2022" name="Mol. Ecol. Resour.">
        <title>The genomes of chicory, endive, great burdock and yacon provide insights into Asteraceae paleo-polyploidization history and plant inulin production.</title>
        <authorList>
            <person name="Fan W."/>
            <person name="Wang S."/>
            <person name="Wang H."/>
            <person name="Wang A."/>
            <person name="Jiang F."/>
            <person name="Liu H."/>
            <person name="Zhao H."/>
            <person name="Xu D."/>
            <person name="Zhang Y."/>
        </authorList>
    </citation>
    <scope>NUCLEOTIDE SEQUENCE [LARGE SCALE GENOMIC DNA]</scope>
    <source>
        <strain evidence="2">cv. Punajuju</strain>
        <tissue evidence="1">Leaves</tissue>
    </source>
</reference>
<accession>A0ACB9CUY4</accession>
<protein>
    <submittedName>
        <fullName evidence="1">Uncharacterized protein</fullName>
    </submittedName>
</protein>
<evidence type="ECO:0000313" key="2">
    <source>
        <dbReference type="Proteomes" id="UP001055811"/>
    </source>
</evidence>
<proteinExistence type="predicted"/>
<organism evidence="1 2">
    <name type="scientific">Cichorium intybus</name>
    <name type="common">Chicory</name>
    <dbReference type="NCBI Taxonomy" id="13427"/>
    <lineage>
        <taxon>Eukaryota</taxon>
        <taxon>Viridiplantae</taxon>
        <taxon>Streptophyta</taxon>
        <taxon>Embryophyta</taxon>
        <taxon>Tracheophyta</taxon>
        <taxon>Spermatophyta</taxon>
        <taxon>Magnoliopsida</taxon>
        <taxon>eudicotyledons</taxon>
        <taxon>Gunneridae</taxon>
        <taxon>Pentapetalae</taxon>
        <taxon>asterids</taxon>
        <taxon>campanulids</taxon>
        <taxon>Asterales</taxon>
        <taxon>Asteraceae</taxon>
        <taxon>Cichorioideae</taxon>
        <taxon>Cichorieae</taxon>
        <taxon>Cichoriinae</taxon>
        <taxon>Cichorium</taxon>
    </lineage>
</organism>